<dbReference type="SUPFAM" id="SSF109604">
    <property type="entry name" value="HD-domain/PDEase-like"/>
    <property type="match status" value="1"/>
</dbReference>
<name>A0A917CWQ7_9NOCA</name>
<evidence type="ECO:0000313" key="1">
    <source>
        <dbReference type="EMBL" id="GGF99431.1"/>
    </source>
</evidence>
<dbReference type="GO" id="GO:0008893">
    <property type="term" value="F:guanosine-3',5'-bis(diphosphate) 3'-diphosphatase activity"/>
    <property type="evidence" value="ECO:0007669"/>
    <property type="project" value="TreeGrafter"/>
</dbReference>
<sequence length="228" mass="24826">MDSGALVFAILHEVDSTRVDEVQLRASLELATAAHLSQTRIGRDGYPVDPYIVHPLRNVLRLIRLGCADTDVLSATALHDTVEDQPEQIVSILSGVETTNTDVALRLIAEHFSDETARLVASVTNTPTDSTLSRSERNDAYAGHVETVISDPKVFLVKYADFVDNAGSVQYLDDDAKREKLSKKYAPLVPIFSSALESLDGRVDLDKDGVDAIRARLVALSESLGEAH</sequence>
<dbReference type="PANTHER" id="PTHR46246:SF1">
    <property type="entry name" value="GUANOSINE-3',5'-BIS(DIPHOSPHATE) 3'-PYROPHOSPHOHYDROLASE MESH1"/>
    <property type="match status" value="1"/>
</dbReference>
<keyword evidence="2" id="KW-1185">Reference proteome</keyword>
<gene>
    <name evidence="1" type="ORF">GCM10007304_11620</name>
</gene>
<accession>A0A917CWQ7</accession>
<evidence type="ECO:0000313" key="2">
    <source>
        <dbReference type="Proteomes" id="UP000654257"/>
    </source>
</evidence>
<evidence type="ECO:0008006" key="3">
    <source>
        <dbReference type="Google" id="ProtNLM"/>
    </source>
</evidence>
<organism evidence="1 2">
    <name type="scientific">Rhodococcoides trifolii</name>
    <dbReference type="NCBI Taxonomy" id="908250"/>
    <lineage>
        <taxon>Bacteria</taxon>
        <taxon>Bacillati</taxon>
        <taxon>Actinomycetota</taxon>
        <taxon>Actinomycetes</taxon>
        <taxon>Mycobacteriales</taxon>
        <taxon>Nocardiaceae</taxon>
        <taxon>Rhodococcoides</taxon>
    </lineage>
</organism>
<dbReference type="PANTHER" id="PTHR46246">
    <property type="entry name" value="GUANOSINE-3',5'-BIS(DIPHOSPHATE) 3'-PYROPHOSPHOHYDROLASE MESH1"/>
    <property type="match status" value="1"/>
</dbReference>
<comment type="caution">
    <text evidence="1">The sequence shown here is derived from an EMBL/GenBank/DDBJ whole genome shotgun (WGS) entry which is preliminary data.</text>
</comment>
<dbReference type="Gene3D" id="1.10.3210.10">
    <property type="entry name" value="Hypothetical protein af1432"/>
    <property type="match status" value="1"/>
</dbReference>
<reference evidence="1" key="2">
    <citation type="submission" date="2020-09" db="EMBL/GenBank/DDBJ databases">
        <authorList>
            <person name="Sun Q."/>
            <person name="Sedlacek I."/>
        </authorList>
    </citation>
    <scope>NUCLEOTIDE SEQUENCE</scope>
    <source>
        <strain evidence="1">CCM 7905</strain>
    </source>
</reference>
<proteinExistence type="predicted"/>
<reference evidence="1" key="1">
    <citation type="journal article" date="2014" name="Int. J. Syst. Evol. Microbiol.">
        <title>Complete genome sequence of Corynebacterium casei LMG S-19264T (=DSM 44701T), isolated from a smear-ripened cheese.</title>
        <authorList>
            <consortium name="US DOE Joint Genome Institute (JGI-PGF)"/>
            <person name="Walter F."/>
            <person name="Albersmeier A."/>
            <person name="Kalinowski J."/>
            <person name="Ruckert C."/>
        </authorList>
    </citation>
    <scope>NUCLEOTIDE SEQUENCE</scope>
    <source>
        <strain evidence="1">CCM 7905</strain>
    </source>
</reference>
<protein>
    <recommendedName>
        <fullName evidence="3">HD domain-containing protein</fullName>
    </recommendedName>
</protein>
<dbReference type="Proteomes" id="UP000654257">
    <property type="component" value="Unassembled WGS sequence"/>
</dbReference>
<dbReference type="InterPro" id="IPR052194">
    <property type="entry name" value="MESH1"/>
</dbReference>
<dbReference type="EMBL" id="BMCU01000001">
    <property type="protein sequence ID" value="GGF99431.1"/>
    <property type="molecule type" value="Genomic_DNA"/>
</dbReference>
<dbReference type="Pfam" id="PF13328">
    <property type="entry name" value="HD_4"/>
    <property type="match status" value="1"/>
</dbReference>
<dbReference type="AlphaFoldDB" id="A0A917CWQ7"/>